<sequence>MLVRNYYHRAELNREWSDVWSAQCDDECPYCGARHMPPYRSKDAEECDDE</sequence>
<evidence type="ECO:0000313" key="2">
    <source>
        <dbReference type="Proteomes" id="UP000317176"/>
    </source>
</evidence>
<comment type="caution">
    <text evidence="1">The sequence shown here is derived from an EMBL/GenBank/DDBJ whole genome shotgun (WGS) entry which is preliminary data.</text>
</comment>
<reference evidence="1 2" key="1">
    <citation type="journal article" date="2015" name="Stand. Genomic Sci.">
        <title>Genomic Encyclopedia of Bacterial and Archaeal Type Strains, Phase III: the genomes of soil and plant-associated and newly described type strains.</title>
        <authorList>
            <person name="Whitman W.B."/>
            <person name="Woyke T."/>
            <person name="Klenk H.P."/>
            <person name="Zhou Y."/>
            <person name="Lilburn T.G."/>
            <person name="Beck B.J."/>
            <person name="De Vos P."/>
            <person name="Vandamme P."/>
            <person name="Eisen J.A."/>
            <person name="Garrity G."/>
            <person name="Hugenholtz P."/>
            <person name="Kyrpides N.C."/>
        </authorList>
    </citation>
    <scope>NUCLEOTIDE SEQUENCE [LARGE SCALE GENOMIC DNA]</scope>
    <source>
        <strain evidence="1 2">CGMCC 1.10947</strain>
    </source>
</reference>
<accession>A0A562KCE6</accession>
<dbReference type="EMBL" id="VLKL01000046">
    <property type="protein sequence ID" value="TWH92994.1"/>
    <property type="molecule type" value="Genomic_DNA"/>
</dbReference>
<organism evidence="1 2">
    <name type="scientific">Bradyrhizobium daqingense</name>
    <dbReference type="NCBI Taxonomy" id="993502"/>
    <lineage>
        <taxon>Bacteria</taxon>
        <taxon>Pseudomonadati</taxon>
        <taxon>Pseudomonadota</taxon>
        <taxon>Alphaproteobacteria</taxon>
        <taxon>Hyphomicrobiales</taxon>
        <taxon>Nitrobacteraceae</taxon>
        <taxon>Bradyrhizobium</taxon>
    </lineage>
</organism>
<protein>
    <submittedName>
        <fullName evidence="1">Uncharacterized protein</fullName>
    </submittedName>
</protein>
<evidence type="ECO:0000313" key="1">
    <source>
        <dbReference type="EMBL" id="TWH92994.1"/>
    </source>
</evidence>
<dbReference type="Proteomes" id="UP000317176">
    <property type="component" value="Unassembled WGS sequence"/>
</dbReference>
<proteinExistence type="predicted"/>
<dbReference type="AlphaFoldDB" id="A0A562KCE6"/>
<gene>
    <name evidence="1" type="ORF">IQ17_07083</name>
</gene>
<keyword evidence="2" id="KW-1185">Reference proteome</keyword>
<name>A0A562KCE6_9BRAD</name>